<organism evidence="2 3">
    <name type="scientific">Amycolatopsis methanolica 239</name>
    <dbReference type="NCBI Taxonomy" id="1068978"/>
    <lineage>
        <taxon>Bacteria</taxon>
        <taxon>Bacillati</taxon>
        <taxon>Actinomycetota</taxon>
        <taxon>Actinomycetes</taxon>
        <taxon>Pseudonocardiales</taxon>
        <taxon>Pseudonocardiaceae</taxon>
        <taxon>Amycolatopsis</taxon>
        <taxon>Amycolatopsis methanolica group</taxon>
    </lineage>
</organism>
<evidence type="ECO:0000313" key="2">
    <source>
        <dbReference type="EMBL" id="AIJ25850.1"/>
    </source>
</evidence>
<evidence type="ECO:0000256" key="1">
    <source>
        <dbReference type="SAM" id="MobiDB-lite"/>
    </source>
</evidence>
<dbReference type="InterPro" id="IPR022536">
    <property type="entry name" value="EspC"/>
</dbReference>
<dbReference type="KEGG" id="amq:AMETH_5758"/>
<dbReference type="PATRIC" id="fig|1068978.7.peg.6183"/>
<sequence>MTSSFARGAGTRAGGSAARGAANGYEVLTDELGTHAGKVDGLAERLQTAVEAARQVSMDNSAFGVICQPFAMMLDPFEQMGVRALEVATESVSGTAGNIRTTVTNYDGQDDSTRQTVKQLGEPLT</sequence>
<accession>A0A076N4W5</accession>
<dbReference type="GO" id="GO:0009306">
    <property type="term" value="P:protein secretion"/>
    <property type="evidence" value="ECO:0007669"/>
    <property type="project" value="InterPro"/>
</dbReference>
<reference evidence="2 3" key="1">
    <citation type="submission" date="2014-07" db="EMBL/GenBank/DDBJ databases">
        <title>Whole Genome Sequence of the Amycolatopsis methanolica 239.</title>
        <authorList>
            <person name="Tang B."/>
        </authorList>
    </citation>
    <scope>NUCLEOTIDE SEQUENCE [LARGE SCALE GENOMIC DNA]</scope>
    <source>
        <strain evidence="2 3">239</strain>
    </source>
</reference>
<proteinExistence type="predicted"/>
<dbReference type="Pfam" id="PF10824">
    <property type="entry name" value="T7SS_ESX_EspC"/>
    <property type="match status" value="1"/>
</dbReference>
<dbReference type="OrthoDB" id="3697448at2"/>
<evidence type="ECO:0008006" key="4">
    <source>
        <dbReference type="Google" id="ProtNLM"/>
    </source>
</evidence>
<gene>
    <name evidence="2" type="ORF">AMETH_5758</name>
</gene>
<dbReference type="Proteomes" id="UP000062973">
    <property type="component" value="Chromosome"/>
</dbReference>
<keyword evidence="3" id="KW-1185">Reference proteome</keyword>
<name>A0A076N4W5_AMYME</name>
<dbReference type="eggNOG" id="ENOG5033JFH">
    <property type="taxonomic scope" value="Bacteria"/>
</dbReference>
<evidence type="ECO:0000313" key="3">
    <source>
        <dbReference type="Proteomes" id="UP000062973"/>
    </source>
</evidence>
<dbReference type="EMBL" id="CP009110">
    <property type="protein sequence ID" value="AIJ25850.1"/>
    <property type="molecule type" value="Genomic_DNA"/>
</dbReference>
<dbReference type="AlphaFoldDB" id="A0A076N4W5"/>
<dbReference type="RefSeq" id="WP_017984685.1">
    <property type="nucleotide sequence ID" value="NZ_AQUL01000001.1"/>
</dbReference>
<dbReference type="HOGENOM" id="CLU_168298_0_0_11"/>
<protein>
    <recommendedName>
        <fullName evidence="4">ESX-1 secretion-associated protein</fullName>
    </recommendedName>
</protein>
<feature type="region of interest" description="Disordered" evidence="1">
    <location>
        <begin position="103"/>
        <end position="125"/>
    </location>
</feature>
<dbReference type="STRING" id="1068978.AMETH_5758"/>